<organism evidence="6 7">
    <name type="scientific">Gonapodya prolifera (strain JEL478)</name>
    <name type="common">Monoblepharis prolifera</name>
    <dbReference type="NCBI Taxonomy" id="1344416"/>
    <lineage>
        <taxon>Eukaryota</taxon>
        <taxon>Fungi</taxon>
        <taxon>Fungi incertae sedis</taxon>
        <taxon>Chytridiomycota</taxon>
        <taxon>Chytridiomycota incertae sedis</taxon>
        <taxon>Monoblepharidomycetes</taxon>
        <taxon>Monoblepharidales</taxon>
        <taxon>Gonapodyaceae</taxon>
        <taxon>Gonapodya</taxon>
    </lineage>
</organism>
<keyword evidence="7" id="KW-1185">Reference proteome</keyword>
<dbReference type="PANTHER" id="PTHR35333:SF3">
    <property type="entry name" value="BETA-LACTAMASE-TYPE TRANSPEPTIDASE FOLD CONTAINING PROTEIN"/>
    <property type="match status" value="1"/>
</dbReference>
<dbReference type="EC" id="3.5.2.6" evidence="2"/>
<evidence type="ECO:0000256" key="3">
    <source>
        <dbReference type="ARBA" id="ARBA00022801"/>
    </source>
</evidence>
<gene>
    <name evidence="6" type="ORF">M427DRAFT_37538</name>
</gene>
<dbReference type="PROSITE" id="PS00146">
    <property type="entry name" value="BETA_LACTAMASE_A"/>
    <property type="match status" value="1"/>
</dbReference>
<dbReference type="InterPro" id="IPR012338">
    <property type="entry name" value="Beta-lactam/transpept-like"/>
</dbReference>
<dbReference type="GO" id="GO:0046677">
    <property type="term" value="P:response to antibiotic"/>
    <property type="evidence" value="ECO:0007669"/>
    <property type="project" value="UniProtKB-KW"/>
</dbReference>
<dbReference type="Gene3D" id="3.40.710.10">
    <property type="entry name" value="DD-peptidase/beta-lactamase superfamily"/>
    <property type="match status" value="1"/>
</dbReference>
<keyword evidence="4" id="KW-0046">Antibiotic resistance</keyword>
<dbReference type="EMBL" id="KQ965831">
    <property type="protein sequence ID" value="KXS10262.1"/>
    <property type="molecule type" value="Genomic_DNA"/>
</dbReference>
<dbReference type="Pfam" id="PF13354">
    <property type="entry name" value="Beta-lactamase2"/>
    <property type="match status" value="1"/>
</dbReference>
<dbReference type="InterPro" id="IPR023650">
    <property type="entry name" value="Beta-lactam_class-A_AS"/>
</dbReference>
<dbReference type="AlphaFoldDB" id="A0A139A0J8"/>
<dbReference type="InterPro" id="IPR000871">
    <property type="entry name" value="Beta-lactam_class-A"/>
</dbReference>
<accession>A0A139A0J8</accession>
<dbReference type="Proteomes" id="UP000070544">
    <property type="component" value="Unassembled WGS sequence"/>
</dbReference>
<evidence type="ECO:0000256" key="4">
    <source>
        <dbReference type="ARBA" id="ARBA00023251"/>
    </source>
</evidence>
<sequence length="350" mass="37837">MPNAGPASVLSELAAIEPSSRGSIGVAASFHAYHSLATAAPPAISFNADQRFPMASTVKVGLAATVLKLIERGELGVAGPAKGKKLALDLVVEVEDFDLCIEYPEIVWGGHLPAFFAVSNLLEMSLTRSDNTATDVLLKLIGGPPTVRKYLDELGVPPAMNPKSNMRDNLWMAYPEVFGEWNAHEPLFHKYSQIERDQPLVAQRYQESTYPPNPAAVEGDVRDSTTPAAYHTFLRLALSAHLSTAPHPSSLSPSMSAYLLAAMSRCLSTERIRGRLRPGVPTSVKGGSVRGNHSEVGVVEVEGRGWITLAIYTRNAPGATEPTPMSIRERTIADVARLVYDYYLIESGRS</sequence>
<dbReference type="GO" id="GO:0008800">
    <property type="term" value="F:beta-lactamase activity"/>
    <property type="evidence" value="ECO:0007669"/>
    <property type="project" value="UniProtKB-EC"/>
</dbReference>
<dbReference type="PANTHER" id="PTHR35333">
    <property type="entry name" value="BETA-LACTAMASE"/>
    <property type="match status" value="1"/>
</dbReference>
<evidence type="ECO:0000313" key="7">
    <source>
        <dbReference type="Proteomes" id="UP000070544"/>
    </source>
</evidence>
<evidence type="ECO:0000259" key="5">
    <source>
        <dbReference type="Pfam" id="PF13354"/>
    </source>
</evidence>
<evidence type="ECO:0000256" key="1">
    <source>
        <dbReference type="ARBA" id="ARBA00009009"/>
    </source>
</evidence>
<dbReference type="InterPro" id="IPR045155">
    <property type="entry name" value="Beta-lactam_cat"/>
</dbReference>
<evidence type="ECO:0000313" key="6">
    <source>
        <dbReference type="EMBL" id="KXS10262.1"/>
    </source>
</evidence>
<reference evidence="6 7" key="1">
    <citation type="journal article" date="2015" name="Genome Biol. Evol.">
        <title>Phylogenomic analyses indicate that early fungi evolved digesting cell walls of algal ancestors of land plants.</title>
        <authorList>
            <person name="Chang Y."/>
            <person name="Wang S."/>
            <person name="Sekimoto S."/>
            <person name="Aerts A.L."/>
            <person name="Choi C."/>
            <person name="Clum A."/>
            <person name="LaButti K.M."/>
            <person name="Lindquist E.A."/>
            <person name="Yee Ngan C."/>
            <person name="Ohm R.A."/>
            <person name="Salamov A.A."/>
            <person name="Grigoriev I.V."/>
            <person name="Spatafora J.W."/>
            <person name="Berbee M.L."/>
        </authorList>
    </citation>
    <scope>NUCLEOTIDE SEQUENCE [LARGE SCALE GENOMIC DNA]</scope>
    <source>
        <strain evidence="6 7">JEL478</strain>
    </source>
</reference>
<name>A0A139A0J8_GONPJ</name>
<feature type="domain" description="Beta-lactamase class A catalytic" evidence="5">
    <location>
        <begin position="41"/>
        <end position="313"/>
    </location>
</feature>
<evidence type="ECO:0000256" key="2">
    <source>
        <dbReference type="ARBA" id="ARBA00012865"/>
    </source>
</evidence>
<dbReference type="SUPFAM" id="SSF56601">
    <property type="entry name" value="beta-lactamase/transpeptidase-like"/>
    <property type="match status" value="1"/>
</dbReference>
<comment type="similarity">
    <text evidence="1">Belongs to the class-A beta-lactamase family.</text>
</comment>
<proteinExistence type="inferred from homology"/>
<dbReference type="OrthoDB" id="408695at2759"/>
<dbReference type="GO" id="GO:0030655">
    <property type="term" value="P:beta-lactam antibiotic catabolic process"/>
    <property type="evidence" value="ECO:0007669"/>
    <property type="project" value="InterPro"/>
</dbReference>
<protein>
    <recommendedName>
        <fullName evidence="2">beta-lactamase</fullName>
        <ecNumber evidence="2">3.5.2.6</ecNumber>
    </recommendedName>
</protein>
<keyword evidence="3" id="KW-0378">Hydrolase</keyword>